<dbReference type="AlphaFoldDB" id="A0A8J7G683"/>
<sequence>MTIERQFFEKGISLQMYMEQMTEKKEESAKIYQTFQLPKAAHYYEAFRPKSQNVLVITEDWCGDAMMNNAILRHLGEVYNLDIRIAYRDADTTLIDRHLTNGGRSIPIYLLLDDEGEVLGKWGPRAQTIQRDVTQTMSRLPEKNDPNFEQQRSEAVQLLTTQYQENRDYWLAVHDELVMWLTKG</sequence>
<keyword evidence="2" id="KW-1185">Reference proteome</keyword>
<comment type="caution">
    <text evidence="1">The sequence shown here is derived from an EMBL/GenBank/DDBJ whole genome shotgun (WGS) entry which is preliminary data.</text>
</comment>
<gene>
    <name evidence="1" type="ORF">IRY55_12430</name>
</gene>
<evidence type="ECO:0000313" key="2">
    <source>
        <dbReference type="Proteomes" id="UP000622653"/>
    </source>
</evidence>
<dbReference type="Pfam" id="PF14595">
    <property type="entry name" value="Thioredoxin_9"/>
    <property type="match status" value="1"/>
</dbReference>
<evidence type="ECO:0000313" key="1">
    <source>
        <dbReference type="EMBL" id="MBF4502167.1"/>
    </source>
</evidence>
<protein>
    <submittedName>
        <fullName evidence="1">Thioredoxin family protein</fullName>
    </submittedName>
</protein>
<dbReference type="SUPFAM" id="SSF52833">
    <property type="entry name" value="Thioredoxin-like"/>
    <property type="match status" value="1"/>
</dbReference>
<proteinExistence type="predicted"/>
<dbReference type="InterPro" id="IPR036249">
    <property type="entry name" value="Thioredoxin-like_sf"/>
</dbReference>
<dbReference type="Proteomes" id="UP000622653">
    <property type="component" value="Unassembled WGS sequence"/>
</dbReference>
<organism evidence="1 2">
    <name type="scientific">Savagea serpentis</name>
    <dbReference type="NCBI Taxonomy" id="2785297"/>
    <lineage>
        <taxon>Bacteria</taxon>
        <taxon>Bacillati</taxon>
        <taxon>Bacillota</taxon>
        <taxon>Bacilli</taxon>
        <taxon>Bacillales</taxon>
        <taxon>Caryophanaceae</taxon>
        <taxon>Savagea</taxon>
    </lineage>
</organism>
<dbReference type="Gene3D" id="3.40.30.10">
    <property type="entry name" value="Glutaredoxin"/>
    <property type="match status" value="1"/>
</dbReference>
<dbReference type="RefSeq" id="WP_194563653.1">
    <property type="nucleotide sequence ID" value="NZ_JADKPV010000009.1"/>
</dbReference>
<accession>A0A8J7G683</accession>
<reference evidence="1" key="1">
    <citation type="submission" date="2020-11" db="EMBL/GenBank/DDBJ databases">
        <title>Multidrug resistant novel bacterium Savagea serpentis sp. nov., isolated from the scats of a vine snake (Ahaetulla nasuta).</title>
        <authorList>
            <person name="Venkata Ramana V."/>
            <person name="Vikas Patil S."/>
            <person name="Yogita Lugani V."/>
        </authorList>
    </citation>
    <scope>NUCLEOTIDE SEQUENCE</scope>
    <source>
        <strain evidence="1">SN6</strain>
    </source>
</reference>
<dbReference type="EMBL" id="JADKPV010000009">
    <property type="protein sequence ID" value="MBF4502167.1"/>
    <property type="molecule type" value="Genomic_DNA"/>
</dbReference>
<name>A0A8J7G683_9BACL</name>